<evidence type="ECO:0000313" key="2">
    <source>
        <dbReference type="EMBL" id="CAE6227228.1"/>
    </source>
</evidence>
<name>A0A8S2B1F6_ARAAE</name>
<feature type="compositionally biased region" description="Basic and acidic residues" evidence="1">
    <location>
        <begin position="78"/>
        <end position="97"/>
    </location>
</feature>
<sequence>MDSSEEEDERSEVNTSEIDWGEETSQHSVEEEDGSWGGETDSEVSYGGEEAWHENDYSVSDFGDEPRFGEPDSVPPDYSHEGELEKNHERGSWHEETESQFSIGDGDHEIEAAHGELNHEDQFVEPYTYEEETDSLISLEETEHNGEELGYQEEYAHEGEEINKVERWEDDEPGHGDMEQAARGHTSHGHKQGPEAYINWEREIEYWFRFHNIPKEERLAHAVNSLVGEAHSWWTSEELMSHYIKPILTWGDLKQRMYKEFVLRNNPKREATMDSSEEEDERSEVNTSEIDWGEETSQHSVEEEDGSWGGETDSEVSYGGEEAWHENDYSVSDFGDEPRFGEPDSVPPDYSHEGELEKNHERGSWHEETESQFSIGDGDHEIEAAHGELNHEDQFVEPYTYEEETDSLISLEETEHNGEELGYQEEYAHEGEEINKVERWEDDEPGHGDMEQAARGHTSHGHKQGPEAYINWEREIEYWFRFHNIPKEERLAHAVNSLVGEAHSWWTSEELMSHYIKPILTWGDLKQRMYKEFVLRFHNQGYIPKRLMCQKITREAKKPIQDALRILEILNLA</sequence>
<feature type="compositionally biased region" description="Basic and acidic residues" evidence="1">
    <location>
        <begin position="350"/>
        <end position="369"/>
    </location>
</feature>
<feature type="region of interest" description="Disordered" evidence="1">
    <location>
        <begin position="269"/>
        <end position="372"/>
    </location>
</feature>
<evidence type="ECO:0008006" key="4">
    <source>
        <dbReference type="Google" id="ProtNLM"/>
    </source>
</evidence>
<reference evidence="2" key="1">
    <citation type="submission" date="2021-01" db="EMBL/GenBank/DDBJ databases">
        <authorList>
            <person name="Bezrukov I."/>
        </authorList>
    </citation>
    <scope>NUCLEOTIDE SEQUENCE</scope>
</reference>
<dbReference type="EMBL" id="LR999458">
    <property type="protein sequence ID" value="CAE6227228.1"/>
    <property type="molecule type" value="Genomic_DNA"/>
</dbReference>
<protein>
    <recommendedName>
        <fullName evidence="4">Retrotransposon gag domain-containing protein</fullName>
    </recommendedName>
</protein>
<gene>
    <name evidence="2" type="ORF">AARE701A_LOCUS20876</name>
</gene>
<dbReference type="Proteomes" id="UP000682877">
    <property type="component" value="Chromosome 8"/>
</dbReference>
<evidence type="ECO:0000256" key="1">
    <source>
        <dbReference type="SAM" id="MobiDB-lite"/>
    </source>
</evidence>
<dbReference type="AlphaFoldDB" id="A0A8S2B1F6"/>
<feature type="compositionally biased region" description="Acidic residues" evidence="1">
    <location>
        <begin position="1"/>
        <end position="10"/>
    </location>
</feature>
<feature type="region of interest" description="Disordered" evidence="1">
    <location>
        <begin position="1"/>
        <end position="103"/>
    </location>
</feature>
<keyword evidence="3" id="KW-1185">Reference proteome</keyword>
<accession>A0A8S2B1F6</accession>
<proteinExistence type="predicted"/>
<evidence type="ECO:0000313" key="3">
    <source>
        <dbReference type="Proteomes" id="UP000682877"/>
    </source>
</evidence>
<organism evidence="2 3">
    <name type="scientific">Arabidopsis arenosa</name>
    <name type="common">Sand rock-cress</name>
    <name type="synonym">Cardaminopsis arenosa</name>
    <dbReference type="NCBI Taxonomy" id="38785"/>
    <lineage>
        <taxon>Eukaryota</taxon>
        <taxon>Viridiplantae</taxon>
        <taxon>Streptophyta</taxon>
        <taxon>Embryophyta</taxon>
        <taxon>Tracheophyta</taxon>
        <taxon>Spermatophyta</taxon>
        <taxon>Magnoliopsida</taxon>
        <taxon>eudicotyledons</taxon>
        <taxon>Gunneridae</taxon>
        <taxon>Pentapetalae</taxon>
        <taxon>rosids</taxon>
        <taxon>malvids</taxon>
        <taxon>Brassicales</taxon>
        <taxon>Brassicaceae</taxon>
        <taxon>Camelineae</taxon>
        <taxon>Arabidopsis</taxon>
    </lineage>
</organism>